<sequence>MRIVLVCFLALMMFGSQGQSFKVMTYNIRYDTPNDSINRWSNRKQKVFQLLKNYSPDIFGVQEALYNQVTDIQKNLPGYSYVGVGRDDGKQKGEFSALFYKADRFKVVKQNTFWLSEKPDKPGSKSWDAAITRIATWALLEDKSNSQRFIVINTHFDHIGEEARLKSAELLKAKAIELAPDIPLIITGDFNCTREEAPYHALTNTEVIELIDPAPEPVGTFCTFKVNSRECQGIDYIFVTNQWRADGYKVINDNDGKYYPSDHLPVVITLSYTD</sequence>
<proteinExistence type="predicted"/>
<dbReference type="InterPro" id="IPR050410">
    <property type="entry name" value="CCR4/nocturin_mRNA_transcr"/>
</dbReference>
<dbReference type="EMBL" id="JAHESD010000010">
    <property type="protein sequence ID" value="MBT1702975.1"/>
    <property type="molecule type" value="Genomic_DNA"/>
</dbReference>
<dbReference type="InterPro" id="IPR005135">
    <property type="entry name" value="Endo/exonuclease/phosphatase"/>
</dbReference>
<dbReference type="SUPFAM" id="SSF56219">
    <property type="entry name" value="DNase I-like"/>
    <property type="match status" value="1"/>
</dbReference>
<dbReference type="CDD" id="cd09083">
    <property type="entry name" value="EEP-1"/>
    <property type="match status" value="1"/>
</dbReference>
<accession>A0ABS5VND9</accession>
<reference evidence="3 4" key="1">
    <citation type="submission" date="2021-05" db="EMBL/GenBank/DDBJ databases">
        <title>A Polyphasic approach of four new species of the genus Ohtaekwangia: Ohtaekwangia histidinii sp. nov., Ohtaekwangia cretensis sp. nov., Ohtaekwangia indiensis sp. nov., Ohtaekwangia reichenbachii sp. nov. from diverse environment.</title>
        <authorList>
            <person name="Octaviana S."/>
        </authorList>
    </citation>
    <scope>NUCLEOTIDE SEQUENCE [LARGE SCALE GENOMIC DNA]</scope>
    <source>
        <strain evidence="3 4">PWU20</strain>
    </source>
</reference>
<dbReference type="PANTHER" id="PTHR12121:SF36">
    <property type="entry name" value="ENDONUCLEASE_EXONUCLEASE_PHOSPHATASE DOMAIN-CONTAINING PROTEIN"/>
    <property type="match status" value="1"/>
</dbReference>
<dbReference type="PANTHER" id="PTHR12121">
    <property type="entry name" value="CARBON CATABOLITE REPRESSOR PROTEIN 4"/>
    <property type="match status" value="1"/>
</dbReference>
<evidence type="ECO:0000256" key="1">
    <source>
        <dbReference type="SAM" id="SignalP"/>
    </source>
</evidence>
<feature type="signal peptide" evidence="1">
    <location>
        <begin position="1"/>
        <end position="18"/>
    </location>
</feature>
<keyword evidence="3" id="KW-0378">Hydrolase</keyword>
<keyword evidence="3" id="KW-0255">Endonuclease</keyword>
<dbReference type="InterPro" id="IPR036691">
    <property type="entry name" value="Endo/exonu/phosph_ase_sf"/>
</dbReference>
<organism evidence="3 4">
    <name type="scientific">Chryseosolibacter indicus</name>
    <dbReference type="NCBI Taxonomy" id="2782351"/>
    <lineage>
        <taxon>Bacteria</taxon>
        <taxon>Pseudomonadati</taxon>
        <taxon>Bacteroidota</taxon>
        <taxon>Cytophagia</taxon>
        <taxon>Cytophagales</taxon>
        <taxon>Chryseotaleaceae</taxon>
        <taxon>Chryseosolibacter</taxon>
    </lineage>
</organism>
<feature type="domain" description="Endonuclease/exonuclease/phosphatase" evidence="2">
    <location>
        <begin position="24"/>
        <end position="263"/>
    </location>
</feature>
<keyword evidence="1" id="KW-0732">Signal</keyword>
<name>A0ABS5VND9_9BACT</name>
<dbReference type="Proteomes" id="UP000772618">
    <property type="component" value="Unassembled WGS sequence"/>
</dbReference>
<keyword evidence="4" id="KW-1185">Reference proteome</keyword>
<dbReference type="GO" id="GO:0004519">
    <property type="term" value="F:endonuclease activity"/>
    <property type="evidence" value="ECO:0007669"/>
    <property type="project" value="UniProtKB-KW"/>
</dbReference>
<dbReference type="Pfam" id="PF03372">
    <property type="entry name" value="Exo_endo_phos"/>
    <property type="match status" value="1"/>
</dbReference>
<evidence type="ECO:0000313" key="4">
    <source>
        <dbReference type="Proteomes" id="UP000772618"/>
    </source>
</evidence>
<dbReference type="RefSeq" id="WP_254152945.1">
    <property type="nucleotide sequence ID" value="NZ_JAHESD010000010.1"/>
</dbReference>
<comment type="caution">
    <text evidence="3">The sequence shown here is derived from an EMBL/GenBank/DDBJ whole genome shotgun (WGS) entry which is preliminary data.</text>
</comment>
<dbReference type="Gene3D" id="3.60.10.10">
    <property type="entry name" value="Endonuclease/exonuclease/phosphatase"/>
    <property type="match status" value="1"/>
</dbReference>
<keyword evidence="3" id="KW-0540">Nuclease</keyword>
<feature type="chain" id="PRO_5046898197" evidence="1">
    <location>
        <begin position="19"/>
        <end position="274"/>
    </location>
</feature>
<protein>
    <submittedName>
        <fullName evidence="3">Endonuclease/exonuclease/phosphatase family protein</fullName>
    </submittedName>
</protein>
<gene>
    <name evidence="3" type="ORF">KK060_06770</name>
</gene>
<evidence type="ECO:0000259" key="2">
    <source>
        <dbReference type="Pfam" id="PF03372"/>
    </source>
</evidence>
<evidence type="ECO:0000313" key="3">
    <source>
        <dbReference type="EMBL" id="MBT1702975.1"/>
    </source>
</evidence>